<evidence type="ECO:0000259" key="7">
    <source>
        <dbReference type="Pfam" id="PF02836"/>
    </source>
</evidence>
<dbReference type="GO" id="GO:0005975">
    <property type="term" value="P:carbohydrate metabolic process"/>
    <property type="evidence" value="ECO:0007669"/>
    <property type="project" value="InterPro"/>
</dbReference>
<feature type="chain" id="PRO_5012868231" evidence="5">
    <location>
        <begin position="25"/>
        <end position="784"/>
    </location>
</feature>
<dbReference type="SUPFAM" id="SSF51445">
    <property type="entry name" value="(Trans)glycosidases"/>
    <property type="match status" value="1"/>
</dbReference>
<dbReference type="Gene3D" id="2.60.120.260">
    <property type="entry name" value="Galactose-binding domain-like"/>
    <property type="match status" value="2"/>
</dbReference>
<accession>A0A1W6LJ15</accession>
<feature type="signal peptide" evidence="5">
    <location>
        <begin position="1"/>
        <end position="24"/>
    </location>
</feature>
<evidence type="ECO:0000313" key="10">
    <source>
        <dbReference type="Proteomes" id="UP000193334"/>
    </source>
</evidence>
<dbReference type="InterPro" id="IPR006103">
    <property type="entry name" value="Glyco_hydro_2_cat"/>
</dbReference>
<feature type="domain" description="Glycoside hydrolase family 2 catalytic" evidence="7">
    <location>
        <begin position="352"/>
        <end position="475"/>
    </location>
</feature>
<evidence type="ECO:0000259" key="8">
    <source>
        <dbReference type="Pfam" id="PF02837"/>
    </source>
</evidence>
<keyword evidence="10" id="KW-1185">Reference proteome</keyword>
<dbReference type="InterPro" id="IPR051913">
    <property type="entry name" value="GH2_Domain-Containing"/>
</dbReference>
<dbReference type="PANTHER" id="PTHR42732">
    <property type="entry name" value="BETA-GALACTOSIDASE"/>
    <property type="match status" value="1"/>
</dbReference>
<dbReference type="GO" id="GO:0004565">
    <property type="term" value="F:beta-galactosidase activity"/>
    <property type="evidence" value="ECO:0007669"/>
    <property type="project" value="UniProtKB-EC"/>
</dbReference>
<dbReference type="InterPro" id="IPR006102">
    <property type="entry name" value="Ig-like_GH2"/>
</dbReference>
<dbReference type="RefSeq" id="WP_123806939.1">
    <property type="nucleotide sequence ID" value="NZ_CP021023.1"/>
</dbReference>
<protein>
    <submittedName>
        <fullName evidence="9">Beta-galactosidase</fullName>
        <ecNumber evidence="9">3.2.1.23</ecNumber>
    </submittedName>
</protein>
<dbReference type="Pfam" id="PF00703">
    <property type="entry name" value="Glyco_hydro_2"/>
    <property type="match status" value="1"/>
</dbReference>
<dbReference type="KEGG" id="pbp:STSP1_00097"/>
<evidence type="ECO:0000256" key="2">
    <source>
        <dbReference type="ARBA" id="ARBA00022801"/>
    </source>
</evidence>
<feature type="domain" description="Glycosyl hydrolases family 2 sugar binding" evidence="8">
    <location>
        <begin position="89"/>
        <end position="195"/>
    </location>
</feature>
<dbReference type="InterPro" id="IPR013783">
    <property type="entry name" value="Ig-like_fold"/>
</dbReference>
<keyword evidence="2 9" id="KW-0378">Hydrolase</keyword>
<dbReference type="Pfam" id="PF02837">
    <property type="entry name" value="Glyco_hydro_2_N"/>
    <property type="match status" value="1"/>
</dbReference>
<reference evidence="10" key="1">
    <citation type="submission" date="2017-04" db="EMBL/GenBank/DDBJ databases">
        <title>Comparative genomics and description of representatives of a novel lineage of planctomycetes thriving in anoxic sediments.</title>
        <authorList>
            <person name="Spring S."/>
            <person name="Bunk B."/>
            <person name="Sproer C."/>
        </authorList>
    </citation>
    <scope>NUCLEOTIDE SEQUENCE [LARGE SCALE GENOMIC DNA]</scope>
    <source>
        <strain evidence="10">ST-PulAB-D4</strain>
    </source>
</reference>
<proteinExistence type="inferred from homology"/>
<dbReference type="Gene3D" id="3.20.20.80">
    <property type="entry name" value="Glycosidases"/>
    <property type="match status" value="1"/>
</dbReference>
<dbReference type="PANTHER" id="PTHR42732:SF2">
    <property type="entry name" value="BETA-MANNOSIDASE"/>
    <property type="match status" value="1"/>
</dbReference>
<dbReference type="InterPro" id="IPR036156">
    <property type="entry name" value="Beta-gal/glucu_dom_sf"/>
</dbReference>
<dbReference type="EC" id="3.2.1.23" evidence="9"/>
<feature type="domain" description="Glycoside hydrolase family 2 immunoglobulin-like beta-sandwich" evidence="6">
    <location>
        <begin position="239"/>
        <end position="310"/>
    </location>
</feature>
<name>A0A1W6LJ15_9BACT</name>
<keyword evidence="5" id="KW-0732">Signal</keyword>
<dbReference type="InterPro" id="IPR006104">
    <property type="entry name" value="Glyco_hydro_2_N"/>
</dbReference>
<dbReference type="STRING" id="1941349.STSP1_00097"/>
<dbReference type="InterPro" id="IPR017853">
    <property type="entry name" value="GH"/>
</dbReference>
<dbReference type="Gene3D" id="2.60.40.10">
    <property type="entry name" value="Immunoglobulins"/>
    <property type="match status" value="1"/>
</dbReference>
<comment type="similarity">
    <text evidence="1">Belongs to the glycosyl hydrolase 2 family.</text>
</comment>
<evidence type="ECO:0000256" key="4">
    <source>
        <dbReference type="SAM" id="MobiDB-lite"/>
    </source>
</evidence>
<evidence type="ECO:0000313" key="9">
    <source>
        <dbReference type="EMBL" id="ARN55733.1"/>
    </source>
</evidence>
<evidence type="ECO:0000256" key="3">
    <source>
        <dbReference type="ARBA" id="ARBA00023295"/>
    </source>
</evidence>
<evidence type="ECO:0000256" key="1">
    <source>
        <dbReference type="ARBA" id="ARBA00007401"/>
    </source>
</evidence>
<evidence type="ECO:0000256" key="5">
    <source>
        <dbReference type="SAM" id="SignalP"/>
    </source>
</evidence>
<gene>
    <name evidence="9" type="primary">cbgA_1</name>
    <name evidence="9" type="ORF">STSP1_00097</name>
</gene>
<keyword evidence="3 9" id="KW-0326">Glycosidase</keyword>
<organism evidence="9 10">
    <name type="scientific">Sedimentisphaera salicampi</name>
    <dbReference type="NCBI Taxonomy" id="1941349"/>
    <lineage>
        <taxon>Bacteria</taxon>
        <taxon>Pseudomonadati</taxon>
        <taxon>Planctomycetota</taxon>
        <taxon>Phycisphaerae</taxon>
        <taxon>Sedimentisphaerales</taxon>
        <taxon>Sedimentisphaeraceae</taxon>
        <taxon>Sedimentisphaera</taxon>
    </lineage>
</organism>
<sequence precursor="true">MSKVSKLVLCALVVCMFSQQQASAWSLKQAPLMTDWASEVDPQNTLPEYPRPQMVREDWMNLNGIWQFQSGSEGDDVPAGQSLSGDILVPFPVESAISGVKEHHERVWYKRTFQVPQSWDGSKILLHFGAVDWESEVYVNGQSAGVHKGGFDTFSYDITSMIDSQKQDQELIVRVYDPTNSTAIACGKQDLNPNGIWYTAVTGIWQTVWLEPVPQTSVEKLNLTPDVDNSCLNISADIDGDGEGVTVHAKAFAKGKKAGEINGAPGQKLSLNLRDPQLWSPSNPFLYDLTVQLKKNGSIIDEVESYFGMRKIEVKKVDGKNRILLNGDFVFNIGPLDQGWWPDGLFTAPTDEALKYDLDMTKEFGFNMTRKHVKIEPARWYYWCDKLGLMVWQDMPSMRSSGNAAQRQQFEKELAAMVDDLGNHPSIVLWVVFNEGWGQYDTVRVTEDVMEQDPSRIVTCASGWTDHEVGHIKDDHRYSPPHNPSAPTEDRASVCGEYGGIGMRVEGHMWEEDSWSYTMAETGDELERIYDSYIQTLVQYRKDPGYSGAVYTQITDVEGEINGLITYDRKVVKPDPADIAFSNKMYERTYDHILPTSAQTPQTWKYSVSDPGEGWEAAGFDDSSWQEGQGGFGTDGTPGAVIGTVWDSSDIWLRKSFEAGDLTPEQMDKLIFRIHHDEDAEVYVNGTLVLSVDGFSTNYLYVNAGQELKDAIQPGQTNTIAVHCRQETGGQYIDVGIAVETTNFDDESCGQLGYAPSDFNRDCLVDMSDMLVFVQDWLGTSSEG</sequence>
<dbReference type="AlphaFoldDB" id="A0A1W6LJ15"/>
<dbReference type="SUPFAM" id="SSF49785">
    <property type="entry name" value="Galactose-binding domain-like"/>
    <property type="match status" value="2"/>
</dbReference>
<dbReference type="EMBL" id="CP021023">
    <property type="protein sequence ID" value="ARN55733.1"/>
    <property type="molecule type" value="Genomic_DNA"/>
</dbReference>
<feature type="region of interest" description="Disordered" evidence="4">
    <location>
        <begin position="471"/>
        <end position="492"/>
    </location>
</feature>
<dbReference type="SUPFAM" id="SSF49303">
    <property type="entry name" value="beta-Galactosidase/glucuronidase domain"/>
    <property type="match status" value="1"/>
</dbReference>
<dbReference type="InterPro" id="IPR008979">
    <property type="entry name" value="Galactose-bd-like_sf"/>
</dbReference>
<dbReference type="Pfam" id="PF02836">
    <property type="entry name" value="Glyco_hydro_2_C"/>
    <property type="match status" value="1"/>
</dbReference>
<evidence type="ECO:0000259" key="6">
    <source>
        <dbReference type="Pfam" id="PF00703"/>
    </source>
</evidence>
<dbReference type="Proteomes" id="UP000193334">
    <property type="component" value="Chromosome"/>
</dbReference>